<keyword evidence="3" id="KW-1185">Reference proteome</keyword>
<evidence type="ECO:0000256" key="1">
    <source>
        <dbReference type="SAM" id="SignalP"/>
    </source>
</evidence>
<protein>
    <recommendedName>
        <fullName evidence="4">Porin</fullName>
    </recommendedName>
</protein>
<comment type="caution">
    <text evidence="2">The sequence shown here is derived from an EMBL/GenBank/DDBJ whole genome shotgun (WGS) entry which is preliminary data.</text>
</comment>
<feature type="signal peptide" evidence="1">
    <location>
        <begin position="1"/>
        <end position="20"/>
    </location>
</feature>
<dbReference type="Gene3D" id="2.40.160.10">
    <property type="entry name" value="Porin"/>
    <property type="match status" value="1"/>
</dbReference>
<evidence type="ECO:0000313" key="2">
    <source>
        <dbReference type="EMBL" id="GLX83188.1"/>
    </source>
</evidence>
<dbReference type="EMBL" id="BSSU01000013">
    <property type="protein sequence ID" value="GLX83188.1"/>
    <property type="molecule type" value="Genomic_DNA"/>
</dbReference>
<organism evidence="2 3">
    <name type="scientific">Thalassotalea eurytherma</name>
    <dbReference type="NCBI Taxonomy" id="1144278"/>
    <lineage>
        <taxon>Bacteria</taxon>
        <taxon>Pseudomonadati</taxon>
        <taxon>Pseudomonadota</taxon>
        <taxon>Gammaproteobacteria</taxon>
        <taxon>Alteromonadales</taxon>
        <taxon>Colwelliaceae</taxon>
        <taxon>Thalassotalea</taxon>
    </lineage>
</organism>
<accession>A0ABQ6H4V5</accession>
<sequence length="382" mass="41623">MKTKLSMIVLASMISAPSFAADIERNGFASIVAGQTTSSDQEFDGYTNDLTFDNGSIIGLQATSDLGNGLGMTAQIIAKGEDGWDPEFAWAYLSYDFTDDTRVLVGRQRAPFYMYSDYIDVSYAYPWITPPSGVYSLPFDAINGVSIIHSMQIGQFDTTTHVSYGQNSEPTEVLGELVDVDVESVVIGSFTANRDWLTLRAAYAVANVSFYGDEGSSIDQIADLAAIWEGLGYSNIANGLVSNSDQGSFLQVGFQIDHNDWLFVGEYTEVDLSDSVIGKDDSFYVMAGKRFDNIMLHVTYGQDNSAGKLLTSGITEPAFVDLVAATDAAMNSQNEDSNFATVGARWDFHEAAALKFEYTKHSDDLNGLNDADVVRMAFVTVF</sequence>
<dbReference type="RefSeq" id="WP_284208593.1">
    <property type="nucleotide sequence ID" value="NZ_BSSU01000013.1"/>
</dbReference>
<dbReference type="InterPro" id="IPR023614">
    <property type="entry name" value="Porin_dom_sf"/>
</dbReference>
<dbReference type="Proteomes" id="UP001157133">
    <property type="component" value="Unassembled WGS sequence"/>
</dbReference>
<keyword evidence="1" id="KW-0732">Signal</keyword>
<dbReference type="SUPFAM" id="SSF56935">
    <property type="entry name" value="Porins"/>
    <property type="match status" value="1"/>
</dbReference>
<reference evidence="2 3" key="1">
    <citation type="submission" date="2023-03" db="EMBL/GenBank/DDBJ databases">
        <title>Draft genome sequence of Thalassotalea eurytherma JCM 18482T.</title>
        <authorList>
            <person name="Sawabe T."/>
        </authorList>
    </citation>
    <scope>NUCLEOTIDE SEQUENCE [LARGE SCALE GENOMIC DNA]</scope>
    <source>
        <strain evidence="2 3">JCM 18482</strain>
    </source>
</reference>
<name>A0ABQ6H4V5_9GAMM</name>
<feature type="chain" id="PRO_5046892474" description="Porin" evidence="1">
    <location>
        <begin position="21"/>
        <end position="382"/>
    </location>
</feature>
<evidence type="ECO:0008006" key="4">
    <source>
        <dbReference type="Google" id="ProtNLM"/>
    </source>
</evidence>
<proteinExistence type="predicted"/>
<gene>
    <name evidence="2" type="ORF">theurythT_26400</name>
</gene>
<evidence type="ECO:0000313" key="3">
    <source>
        <dbReference type="Proteomes" id="UP001157133"/>
    </source>
</evidence>